<dbReference type="SMART" id="SM00178">
    <property type="entry name" value="SAR"/>
    <property type="match status" value="1"/>
</dbReference>
<feature type="compositionally biased region" description="Polar residues" evidence="5">
    <location>
        <begin position="613"/>
        <end position="624"/>
    </location>
</feature>
<feature type="region of interest" description="Disordered" evidence="5">
    <location>
        <begin position="208"/>
        <end position="1040"/>
    </location>
</feature>
<feature type="compositionally biased region" description="Low complexity" evidence="5">
    <location>
        <begin position="291"/>
        <end position="306"/>
    </location>
</feature>
<name>A0A813YMT5_9BILA</name>
<dbReference type="Gene3D" id="3.40.50.300">
    <property type="entry name" value="P-loop containing nucleotide triphosphate hydrolases"/>
    <property type="match status" value="1"/>
</dbReference>
<dbReference type="EMBL" id="CAJNOL010000163">
    <property type="protein sequence ID" value="CAF0898464.1"/>
    <property type="molecule type" value="Genomic_DNA"/>
</dbReference>
<dbReference type="InterPro" id="IPR051995">
    <property type="entry name" value="Ciliary_GTPase"/>
</dbReference>
<dbReference type="SUPFAM" id="SSF52540">
    <property type="entry name" value="P-loop containing nucleoside triphosphate hydrolases"/>
    <property type="match status" value="1"/>
</dbReference>
<feature type="compositionally biased region" description="Polar residues" evidence="5">
    <location>
        <begin position="753"/>
        <end position="763"/>
    </location>
</feature>
<evidence type="ECO:0000313" key="6">
    <source>
        <dbReference type="EMBL" id="CAF0886555.1"/>
    </source>
</evidence>
<feature type="compositionally biased region" description="Polar residues" evidence="5">
    <location>
        <begin position="864"/>
        <end position="876"/>
    </location>
</feature>
<dbReference type="PANTHER" id="PTHR46090:SF2">
    <property type="entry name" value="ADP-RIBOSYLATION FACTOR-LIKE PROTEIN 13B"/>
    <property type="match status" value="1"/>
</dbReference>
<feature type="compositionally biased region" description="Polar residues" evidence="5">
    <location>
        <begin position="458"/>
        <end position="475"/>
    </location>
</feature>
<feature type="binding site" evidence="3">
    <location>
        <begin position="30"/>
        <end position="37"/>
    </location>
    <ligand>
        <name>GTP</name>
        <dbReference type="ChEBI" id="CHEBI:37565"/>
    </ligand>
</feature>
<feature type="compositionally biased region" description="Polar residues" evidence="5">
    <location>
        <begin position="664"/>
        <end position="681"/>
    </location>
</feature>
<dbReference type="SMART" id="SM00177">
    <property type="entry name" value="ARF"/>
    <property type="match status" value="1"/>
</dbReference>
<gene>
    <name evidence="7" type="ORF">JXQ802_LOCUS9028</name>
    <name evidence="6" type="ORF">PYM288_LOCUS8814</name>
</gene>
<dbReference type="Proteomes" id="UP000663870">
    <property type="component" value="Unassembled WGS sequence"/>
</dbReference>
<sequence>MGAASCRNSRSSEQNQVKEESKKITVGVFGLDNAGKTSAVKAIEGSRTKNVVPTINASTSMVPYPKTTKHDEKSEERIKMIDVSGERKYREQSWSDYYDEIHGLIFVIDASENKRIRENKNTLEDLLGNDKLRNKPILILANKQDLRGALNKEDDIKEKLEIEQLRIRHKIKFCTAIPNKDKGEDSIREGFSWLIQTIEDNYTDLNSRVNNAKNSQRPKPIERKHGKFDESDSDDAIVYPKKRTTSPPLNKFNTDYRSITNSTKLPNIDLNKTKPKISGHDTYSEDENDDYNNNVHSRVRPVVSPVDFDNKYRNHSLNPLNSSTTNTFNKKKKKLIGPPSGNKDTLSKKSNDNEPKSYRASYEPFPEEVPFSSSTKKTIKTDDTMPKPFTRSSISNEPTKRQISPLIHDTKSYHSSSISKGANYSDNDDDDFNQKQKHKSTIPSKTRFEDDDDKKYPSSLSTNKPLSTFKKSTSGIYGADDDDDDDKINNKNNRPKKFQKHGDDDDDENDYLKKTTSKTTKPFDSDDDDDKKYNKTNQSSSDRFNLNNDYRRITSKPPPSPLITTKKTKDDEDDFPSTSLSKPLNRSRFNYDNHLSTLSKTTTRSTTDDDNVRPSSTLKSNIHSKYNDDDDDYDNNFNQKQKHKSTFPSKTRFEDDDDDKKYPSSLSTNKPLSTSKKSTSGIYGADDDDDDDKINNKNNRRPFGTTPTITTAKKFQKHDDDDDENDYLKKTTSKTTKPFDSDDDDDMKNNKTHQSLSDRFNLNNDHRRITSKPPPSPLITTKGTKDDDDFPSSTSKYGIRSKYDNDYPTSSLSKPTTHAKKDDDDDDDDYKSKSKPKVPSKYNDDDDDDLPSSSLKYGTRSKYDTNYSTSPLSKPTTHSKRSDDDRSPSPLKSTSLAKKIDDKVPFPSSKLTGRSKYEDDDDDDRPSYHSKATTRSKYDNDDRSTSPVTSKPRSKFEDDEYPSSSSKVVSHSKYDDDDDRPTNSPKLTSRSKGSDDDFSGRGVRSRFGHDDFDSSKGGFNNARAGSASAHRFRPNTNFDT</sequence>
<evidence type="ECO:0000256" key="5">
    <source>
        <dbReference type="SAM" id="MobiDB-lite"/>
    </source>
</evidence>
<feature type="compositionally biased region" description="Polar residues" evidence="5">
    <location>
        <begin position="807"/>
        <end position="816"/>
    </location>
</feature>
<keyword evidence="4" id="KW-0479">Metal-binding</keyword>
<keyword evidence="4" id="KW-0460">Magnesium</keyword>
<feature type="binding site" evidence="3">
    <location>
        <begin position="142"/>
        <end position="145"/>
    </location>
    <ligand>
        <name>GTP</name>
        <dbReference type="ChEBI" id="CHEBI:37565"/>
    </ligand>
</feature>
<feature type="binding site" evidence="4">
    <location>
        <position position="37"/>
    </location>
    <ligand>
        <name>Mg(2+)</name>
        <dbReference type="ChEBI" id="CHEBI:18420"/>
    </ligand>
</feature>
<organism evidence="6 8">
    <name type="scientific">Rotaria sordida</name>
    <dbReference type="NCBI Taxonomy" id="392033"/>
    <lineage>
        <taxon>Eukaryota</taxon>
        <taxon>Metazoa</taxon>
        <taxon>Spiralia</taxon>
        <taxon>Gnathifera</taxon>
        <taxon>Rotifera</taxon>
        <taxon>Eurotatoria</taxon>
        <taxon>Bdelloidea</taxon>
        <taxon>Philodinida</taxon>
        <taxon>Philodinidae</taxon>
        <taxon>Rotaria</taxon>
    </lineage>
</organism>
<dbReference type="InterPro" id="IPR006689">
    <property type="entry name" value="Small_GTPase_ARF/SAR"/>
</dbReference>
<comment type="caution">
    <text evidence="6">The sequence shown here is derived from an EMBL/GenBank/DDBJ whole genome shotgun (WGS) entry which is preliminary data.</text>
</comment>
<evidence type="ECO:0000256" key="1">
    <source>
        <dbReference type="ARBA" id="ARBA00022741"/>
    </source>
</evidence>
<dbReference type="GO" id="GO:0005525">
    <property type="term" value="F:GTP binding"/>
    <property type="evidence" value="ECO:0007669"/>
    <property type="project" value="UniProtKB-KW"/>
</dbReference>
<evidence type="ECO:0000256" key="4">
    <source>
        <dbReference type="PIRSR" id="PIRSR606689-2"/>
    </source>
</evidence>
<accession>A0A813YMT5</accession>
<evidence type="ECO:0000313" key="7">
    <source>
        <dbReference type="EMBL" id="CAF0898464.1"/>
    </source>
</evidence>
<reference evidence="6" key="1">
    <citation type="submission" date="2021-02" db="EMBL/GenBank/DDBJ databases">
        <authorList>
            <person name="Nowell W R."/>
        </authorList>
    </citation>
    <scope>NUCLEOTIDE SEQUENCE</scope>
</reference>
<keyword evidence="2 3" id="KW-0342">GTP-binding</keyword>
<feature type="compositionally biased region" description="Polar residues" evidence="5">
    <location>
        <begin position="413"/>
        <end position="425"/>
    </location>
</feature>
<proteinExistence type="predicted"/>
<dbReference type="Pfam" id="PF00025">
    <property type="entry name" value="Arf"/>
    <property type="match status" value="1"/>
</dbReference>
<dbReference type="InterPro" id="IPR027417">
    <property type="entry name" value="P-loop_NTPase"/>
</dbReference>
<feature type="compositionally biased region" description="Polar residues" evidence="5">
    <location>
        <begin position="245"/>
        <end position="265"/>
    </location>
</feature>
<dbReference type="GO" id="GO:0046872">
    <property type="term" value="F:metal ion binding"/>
    <property type="evidence" value="ECO:0007669"/>
    <property type="project" value="UniProtKB-KW"/>
</dbReference>
<evidence type="ECO:0008006" key="10">
    <source>
        <dbReference type="Google" id="ProtNLM"/>
    </source>
</evidence>
<evidence type="ECO:0000313" key="9">
    <source>
        <dbReference type="Proteomes" id="UP000663870"/>
    </source>
</evidence>
<evidence type="ECO:0000313" key="8">
    <source>
        <dbReference type="Proteomes" id="UP000663854"/>
    </source>
</evidence>
<feature type="compositionally biased region" description="Basic and acidic residues" evidence="5">
    <location>
        <begin position="345"/>
        <end position="357"/>
    </location>
</feature>
<feature type="compositionally biased region" description="Basic and acidic residues" evidence="5">
    <location>
        <begin position="219"/>
        <end position="230"/>
    </location>
</feature>
<feature type="compositionally biased region" description="Polar residues" evidence="5">
    <location>
        <begin position="576"/>
        <end position="595"/>
    </location>
</feature>
<dbReference type="PROSITE" id="PS51417">
    <property type="entry name" value="ARF"/>
    <property type="match status" value="1"/>
</dbReference>
<dbReference type="Proteomes" id="UP000663854">
    <property type="component" value="Unassembled WGS sequence"/>
</dbReference>
<keyword evidence="1 3" id="KW-0547">Nucleotide-binding</keyword>
<keyword evidence="9" id="KW-1185">Reference proteome</keyword>
<dbReference type="EMBL" id="CAJNOH010000121">
    <property type="protein sequence ID" value="CAF0886555.1"/>
    <property type="molecule type" value="Genomic_DNA"/>
</dbReference>
<evidence type="ECO:0000256" key="2">
    <source>
        <dbReference type="ARBA" id="ARBA00023134"/>
    </source>
</evidence>
<dbReference type="PANTHER" id="PTHR46090">
    <property type="entry name" value="ADP-RIBOSYLATION FACTOR-LIKE PROTEIN 13B"/>
    <property type="match status" value="1"/>
</dbReference>
<protein>
    <recommendedName>
        <fullName evidence="10">ADP-ribosylation factor-like protein 13B</fullName>
    </recommendedName>
</protein>
<feature type="compositionally biased region" description="Low complexity" evidence="5">
    <location>
        <begin position="596"/>
        <end position="605"/>
    </location>
</feature>
<evidence type="ECO:0000256" key="3">
    <source>
        <dbReference type="PIRSR" id="PIRSR606689-1"/>
    </source>
</evidence>
<feature type="compositionally biased region" description="Polar residues" evidence="5">
    <location>
        <begin position="982"/>
        <end position="991"/>
    </location>
</feature>
<feature type="compositionally biased region" description="Low complexity" evidence="5">
    <location>
        <begin position="962"/>
        <end position="971"/>
    </location>
</feature>
<feature type="compositionally biased region" description="Polar residues" evidence="5">
    <location>
        <begin position="208"/>
        <end position="217"/>
    </location>
</feature>
<dbReference type="AlphaFoldDB" id="A0A813YMT5"/>
<feature type="compositionally biased region" description="Polar residues" evidence="5">
    <location>
        <begin position="538"/>
        <end position="548"/>
    </location>
</feature>
<feature type="binding site" evidence="4">
    <location>
        <position position="54"/>
    </location>
    <ligand>
        <name>Mg(2+)</name>
        <dbReference type="ChEBI" id="CHEBI:18420"/>
    </ligand>
</feature>
<dbReference type="GO" id="GO:0003924">
    <property type="term" value="F:GTPase activity"/>
    <property type="evidence" value="ECO:0007669"/>
    <property type="project" value="InterPro"/>
</dbReference>
<feature type="region of interest" description="Disordered" evidence="5">
    <location>
        <begin position="1"/>
        <end position="22"/>
    </location>
</feature>
<feature type="compositionally biased region" description="Polar residues" evidence="5">
    <location>
        <begin position="1"/>
        <end position="15"/>
    </location>
</feature>
<feature type="binding site" evidence="3">
    <location>
        <position position="85"/>
    </location>
    <ligand>
        <name>GTP</name>
        <dbReference type="ChEBI" id="CHEBI:37565"/>
    </ligand>
</feature>